<feature type="compositionally biased region" description="Low complexity" evidence="1">
    <location>
        <begin position="102"/>
        <end position="123"/>
    </location>
</feature>
<dbReference type="InterPro" id="IPR012664">
    <property type="entry name" value="CHP02452"/>
</dbReference>
<dbReference type="InterPro" id="IPR019261">
    <property type="entry name" value="PARG_cat_microbial"/>
</dbReference>
<feature type="compositionally biased region" description="Acidic residues" evidence="1">
    <location>
        <begin position="364"/>
        <end position="381"/>
    </location>
</feature>
<gene>
    <name evidence="3" type="ORF">SODALDRAFT_278423</name>
</gene>
<sequence length="434" mass="46180">MGRLQPSRGLPPAGFRRAARAKKAKATINQLIPSLLSTHPRARRGIDAAELIVFDQETGTSKTNISQTNSPSPRITLVVADTLAAARALTIETPNPEPKPTNPTDTTTNNKPTQESSSPSSSPFDPHHAHHVAILNMASPLTPGGGFLNGATSQEESLCMRTTLLPSLRDHYYRLPDLGAIYTPDVLVFRSEDDTAAAAAAAVDVLDKKDRWFVDCVSAAMPRNPDTEADPSSGRRRYVRDKDRQLVLDKMKMVMRVCRVKGVRRVVLGAWGCGAYGNPVGEVAAAWRKVLLPRTTDGGKGKKKKGGGGGGGGGGSGAVKEDWRDVVEEVVFAVKDAGMADAFAAAFGEGLVREELAGSHGGEDEGGDGEEEGGDQEDDPGQADRAELRARIHELEVRIQASTNPQLKQGLLSILASLVNQLPADEDSDLSGEV</sequence>
<dbReference type="PANTHER" id="PTHR35596:SF1">
    <property type="entry name" value="MICROBIAL-TYPE PARG CATALYTIC DOMAIN-CONTAINING PROTEIN"/>
    <property type="match status" value="1"/>
</dbReference>
<accession>A0A3N2PU17</accession>
<keyword evidence="4" id="KW-1185">Reference proteome</keyword>
<evidence type="ECO:0000313" key="3">
    <source>
        <dbReference type="EMBL" id="ROT38008.1"/>
    </source>
</evidence>
<dbReference type="STRING" id="1314773.A0A3N2PU17"/>
<dbReference type="OrthoDB" id="9985428at2759"/>
<dbReference type="RefSeq" id="XP_028465814.1">
    <property type="nucleotide sequence ID" value="XM_028608113.1"/>
</dbReference>
<proteinExistence type="predicted"/>
<dbReference type="SUPFAM" id="SSF52949">
    <property type="entry name" value="Macro domain-like"/>
    <property type="match status" value="1"/>
</dbReference>
<evidence type="ECO:0000313" key="4">
    <source>
        <dbReference type="Proteomes" id="UP000272025"/>
    </source>
</evidence>
<feature type="region of interest" description="Disordered" evidence="1">
    <location>
        <begin position="294"/>
        <end position="319"/>
    </location>
</feature>
<evidence type="ECO:0000256" key="1">
    <source>
        <dbReference type="SAM" id="MobiDB-lite"/>
    </source>
</evidence>
<reference evidence="3 4" key="1">
    <citation type="journal article" date="2018" name="Mol. Ecol.">
        <title>The obligate alkalophilic soda-lake fungus Sodiomyces alkalinus has shifted to a protein diet.</title>
        <authorList>
            <person name="Grum-Grzhimaylo A.A."/>
            <person name="Falkoski D.L."/>
            <person name="van den Heuvel J."/>
            <person name="Valero-Jimenez C.A."/>
            <person name="Min B."/>
            <person name="Choi I.G."/>
            <person name="Lipzen A."/>
            <person name="Daum C.G."/>
            <person name="Aanen D.K."/>
            <person name="Tsang A."/>
            <person name="Henrissat B."/>
            <person name="Bilanenko E.N."/>
            <person name="de Vries R.P."/>
            <person name="van Kan J.A.L."/>
            <person name="Grigoriev I.V."/>
            <person name="Debets A.J.M."/>
        </authorList>
    </citation>
    <scope>NUCLEOTIDE SEQUENCE [LARGE SCALE GENOMIC DNA]</scope>
    <source>
        <strain evidence="3 4">F11</strain>
    </source>
</reference>
<name>A0A3N2PU17_SODAK</name>
<organism evidence="3 4">
    <name type="scientific">Sodiomyces alkalinus (strain CBS 110278 / VKM F-3762 / F11)</name>
    <name type="common">Alkaliphilic filamentous fungus</name>
    <dbReference type="NCBI Taxonomy" id="1314773"/>
    <lineage>
        <taxon>Eukaryota</taxon>
        <taxon>Fungi</taxon>
        <taxon>Dikarya</taxon>
        <taxon>Ascomycota</taxon>
        <taxon>Pezizomycotina</taxon>
        <taxon>Sordariomycetes</taxon>
        <taxon>Hypocreomycetidae</taxon>
        <taxon>Glomerellales</taxon>
        <taxon>Plectosphaerellaceae</taxon>
        <taxon>Sodiomyces</taxon>
    </lineage>
</organism>
<feature type="region of interest" description="Disordered" evidence="1">
    <location>
        <begin position="357"/>
        <end position="388"/>
    </location>
</feature>
<feature type="compositionally biased region" description="Gly residues" evidence="1">
    <location>
        <begin position="307"/>
        <end position="317"/>
    </location>
</feature>
<protein>
    <recommendedName>
        <fullName evidence="2">Microbial-type PARG catalytic domain-containing protein</fullName>
    </recommendedName>
</protein>
<evidence type="ECO:0000259" key="2">
    <source>
        <dbReference type="Pfam" id="PF10021"/>
    </source>
</evidence>
<dbReference type="InterPro" id="IPR043472">
    <property type="entry name" value="Macro_dom-like"/>
</dbReference>
<dbReference type="AlphaFoldDB" id="A0A3N2PU17"/>
<dbReference type="Gene3D" id="3.40.220.10">
    <property type="entry name" value="Leucine Aminopeptidase, subunit E, domain 1"/>
    <property type="match status" value="1"/>
</dbReference>
<dbReference type="EMBL" id="ML119056">
    <property type="protein sequence ID" value="ROT38008.1"/>
    <property type="molecule type" value="Genomic_DNA"/>
</dbReference>
<dbReference type="PANTHER" id="PTHR35596">
    <property type="entry name" value="DUF2263 DOMAIN-CONTAINING PROTEIN"/>
    <property type="match status" value="1"/>
</dbReference>
<dbReference type="Proteomes" id="UP000272025">
    <property type="component" value="Unassembled WGS sequence"/>
</dbReference>
<dbReference type="Pfam" id="PF10021">
    <property type="entry name" value="PARG_cat_microb"/>
    <property type="match status" value="1"/>
</dbReference>
<feature type="domain" description="Microbial-type PARG catalytic" evidence="2">
    <location>
        <begin position="68"/>
        <end position="190"/>
    </location>
</feature>
<dbReference type="GeneID" id="39576591"/>
<dbReference type="NCBIfam" id="TIGR02452">
    <property type="entry name" value="TIGR02452 family protein"/>
    <property type="match status" value="1"/>
</dbReference>
<feature type="region of interest" description="Disordered" evidence="1">
    <location>
        <begin position="89"/>
        <end position="127"/>
    </location>
</feature>